<name>A0ABP5FWA4_9ACTN</name>
<dbReference type="EMBL" id="BAAAQN010000020">
    <property type="protein sequence ID" value="GAA2033327.1"/>
    <property type="molecule type" value="Genomic_DNA"/>
</dbReference>
<evidence type="ECO:0000313" key="1">
    <source>
        <dbReference type="EMBL" id="GAA2033327.1"/>
    </source>
</evidence>
<reference evidence="2" key="1">
    <citation type="journal article" date="2019" name="Int. J. Syst. Evol. Microbiol.">
        <title>The Global Catalogue of Microorganisms (GCM) 10K type strain sequencing project: providing services to taxonomists for standard genome sequencing and annotation.</title>
        <authorList>
            <consortium name="The Broad Institute Genomics Platform"/>
            <consortium name="The Broad Institute Genome Sequencing Center for Infectious Disease"/>
            <person name="Wu L."/>
            <person name="Ma J."/>
        </authorList>
    </citation>
    <scope>NUCLEOTIDE SEQUENCE [LARGE SCALE GENOMIC DNA]</scope>
    <source>
        <strain evidence="2">JCM 16014</strain>
    </source>
</reference>
<proteinExistence type="predicted"/>
<comment type="caution">
    <text evidence="1">The sequence shown here is derived from an EMBL/GenBank/DDBJ whole genome shotgun (WGS) entry which is preliminary data.</text>
</comment>
<keyword evidence="2" id="KW-1185">Reference proteome</keyword>
<protein>
    <recommendedName>
        <fullName evidence="3">SMI1/KNR4 family protein</fullName>
    </recommendedName>
</protein>
<gene>
    <name evidence="1" type="ORF">GCM10009839_37110</name>
</gene>
<organism evidence="1 2">
    <name type="scientific">Catenulispora yoronensis</name>
    <dbReference type="NCBI Taxonomy" id="450799"/>
    <lineage>
        <taxon>Bacteria</taxon>
        <taxon>Bacillati</taxon>
        <taxon>Actinomycetota</taxon>
        <taxon>Actinomycetes</taxon>
        <taxon>Catenulisporales</taxon>
        <taxon>Catenulisporaceae</taxon>
        <taxon>Catenulispora</taxon>
    </lineage>
</organism>
<accession>A0ABP5FWA4</accession>
<sequence length="260" mass="27968">MSPSWNDQLADAFSILLGHPLSDHDPQAEYAAYYSGNFLSESEFNREPVWLEPEALSGEAVLDDTPFLLYDQGEPAIELSAAGSLFEIWDPDGRLPAALHADLAPAYFSSSHARTGLIRGRDLGAVLARHDAALLAEAPGTWSVWQARMASDGTLVDALRAAVGLGTGPDLVAEFDGEAEEEWEQALAAVPDERLRNHLKLACQDGWSGEGLAYAGSEPDGEPILEEQGCETIAAWEDGSGQVDIRVLRLSELLAGRVAR</sequence>
<dbReference type="RefSeq" id="WP_344666879.1">
    <property type="nucleotide sequence ID" value="NZ_BAAAQN010000020.1"/>
</dbReference>
<evidence type="ECO:0008006" key="3">
    <source>
        <dbReference type="Google" id="ProtNLM"/>
    </source>
</evidence>
<dbReference type="Proteomes" id="UP001500751">
    <property type="component" value="Unassembled WGS sequence"/>
</dbReference>
<evidence type="ECO:0000313" key="2">
    <source>
        <dbReference type="Proteomes" id="UP001500751"/>
    </source>
</evidence>